<dbReference type="InterPro" id="IPR019787">
    <property type="entry name" value="Znf_PHD-finger"/>
</dbReference>
<feature type="region of interest" description="Disordered" evidence="7">
    <location>
        <begin position="1"/>
        <end position="121"/>
    </location>
</feature>
<keyword evidence="4" id="KW-0862">Zinc</keyword>
<evidence type="ECO:0000259" key="9">
    <source>
        <dbReference type="PROSITE" id="PS51805"/>
    </source>
</evidence>
<feature type="compositionally biased region" description="Basic residues" evidence="7">
    <location>
        <begin position="10"/>
        <end position="20"/>
    </location>
</feature>
<feature type="compositionally biased region" description="Low complexity" evidence="7">
    <location>
        <begin position="1137"/>
        <end position="1153"/>
    </location>
</feature>
<evidence type="ECO:0000256" key="3">
    <source>
        <dbReference type="ARBA" id="ARBA00022771"/>
    </source>
</evidence>
<feature type="compositionally biased region" description="Polar residues" evidence="7">
    <location>
        <begin position="1055"/>
        <end position="1066"/>
    </location>
</feature>
<evidence type="ECO:0000256" key="5">
    <source>
        <dbReference type="PROSITE-ProRule" id="PRU00146"/>
    </source>
</evidence>
<feature type="compositionally biased region" description="Low complexity" evidence="7">
    <location>
        <begin position="76"/>
        <end position="94"/>
    </location>
</feature>
<feature type="compositionally biased region" description="Low complexity" evidence="7">
    <location>
        <begin position="1115"/>
        <end position="1130"/>
    </location>
</feature>
<feature type="region of interest" description="Disordered" evidence="7">
    <location>
        <begin position="882"/>
        <end position="902"/>
    </location>
</feature>
<dbReference type="PROSITE" id="PS01359">
    <property type="entry name" value="ZF_PHD_1"/>
    <property type="match status" value="1"/>
</dbReference>
<dbReference type="SMART" id="SM00249">
    <property type="entry name" value="PHD"/>
    <property type="match status" value="2"/>
</dbReference>
<dbReference type="InterPro" id="IPR011011">
    <property type="entry name" value="Znf_FYVE_PHD"/>
</dbReference>
<feature type="domain" description="PHD-type" evidence="9">
    <location>
        <begin position="492"/>
        <end position="611"/>
    </location>
</feature>
<feature type="compositionally biased region" description="Low complexity" evidence="7">
    <location>
        <begin position="1325"/>
        <end position="1334"/>
    </location>
</feature>
<reference evidence="10 11" key="1">
    <citation type="journal article" date="2024" name="Commun. Biol.">
        <title>Comparative genomic analysis of thermophilic fungi reveals convergent evolutionary adaptations and gene losses.</title>
        <authorList>
            <person name="Steindorff A.S."/>
            <person name="Aguilar-Pontes M.V."/>
            <person name="Robinson A.J."/>
            <person name="Andreopoulos B."/>
            <person name="LaButti K."/>
            <person name="Kuo A."/>
            <person name="Mondo S."/>
            <person name="Riley R."/>
            <person name="Otillar R."/>
            <person name="Haridas S."/>
            <person name="Lipzen A."/>
            <person name="Grimwood J."/>
            <person name="Schmutz J."/>
            <person name="Clum A."/>
            <person name="Reid I.D."/>
            <person name="Moisan M.C."/>
            <person name="Butler G."/>
            <person name="Nguyen T.T.M."/>
            <person name="Dewar K."/>
            <person name="Conant G."/>
            <person name="Drula E."/>
            <person name="Henrissat B."/>
            <person name="Hansel C."/>
            <person name="Singer S."/>
            <person name="Hutchinson M.I."/>
            <person name="de Vries R.P."/>
            <person name="Natvig D.O."/>
            <person name="Powell A.J."/>
            <person name="Tsang A."/>
            <person name="Grigoriev I.V."/>
        </authorList>
    </citation>
    <scope>NUCLEOTIDE SEQUENCE [LARGE SCALE GENOMIC DNA]</scope>
    <source>
        <strain evidence="10 11">CBS 620.91</strain>
    </source>
</reference>
<keyword evidence="11" id="KW-1185">Reference proteome</keyword>
<feature type="region of interest" description="Disordered" evidence="7">
    <location>
        <begin position="403"/>
        <end position="437"/>
    </location>
</feature>
<dbReference type="InterPro" id="IPR050701">
    <property type="entry name" value="Histone_Mod_Regulator"/>
</dbReference>
<dbReference type="SUPFAM" id="SSF57903">
    <property type="entry name" value="FYVE/PHD zinc finger"/>
    <property type="match status" value="1"/>
</dbReference>
<feature type="compositionally biased region" description="Low complexity" evidence="7">
    <location>
        <begin position="1285"/>
        <end position="1294"/>
    </location>
</feature>
<keyword evidence="1" id="KW-0479">Metal-binding</keyword>
<organism evidence="10 11">
    <name type="scientific">Humicola insolens</name>
    <name type="common">Soft-rot fungus</name>
    <dbReference type="NCBI Taxonomy" id="85995"/>
    <lineage>
        <taxon>Eukaryota</taxon>
        <taxon>Fungi</taxon>
        <taxon>Dikarya</taxon>
        <taxon>Ascomycota</taxon>
        <taxon>Pezizomycotina</taxon>
        <taxon>Sordariomycetes</taxon>
        <taxon>Sordariomycetidae</taxon>
        <taxon>Sordariales</taxon>
        <taxon>Chaetomiaceae</taxon>
        <taxon>Mycothermus</taxon>
    </lineage>
</organism>
<evidence type="ECO:0000256" key="7">
    <source>
        <dbReference type="SAM" id="MobiDB-lite"/>
    </source>
</evidence>
<dbReference type="InterPro" id="IPR013083">
    <property type="entry name" value="Znf_RING/FYVE/PHD"/>
</dbReference>
<dbReference type="PANTHER" id="PTHR13793:SF107">
    <property type="entry name" value="BROMODOMAIN-CONTAINING PROTEIN HOMOLOG"/>
    <property type="match status" value="1"/>
</dbReference>
<evidence type="ECO:0000256" key="2">
    <source>
        <dbReference type="ARBA" id="ARBA00022737"/>
    </source>
</evidence>
<feature type="compositionally biased region" description="Basic residues" evidence="7">
    <location>
        <begin position="1372"/>
        <end position="1384"/>
    </location>
</feature>
<keyword evidence="6" id="KW-0175">Coiled coil</keyword>
<feature type="compositionally biased region" description="Acidic residues" evidence="7">
    <location>
        <begin position="1003"/>
        <end position="1014"/>
    </location>
</feature>
<dbReference type="Gene3D" id="3.30.40.10">
    <property type="entry name" value="Zinc/RING finger domain, C3HC4 (zinc finger)"/>
    <property type="match status" value="2"/>
</dbReference>
<dbReference type="InterPro" id="IPR019542">
    <property type="entry name" value="Enhancer_polycomb-like_N"/>
</dbReference>
<comment type="caution">
    <text evidence="10">The sequence shown here is derived from an EMBL/GenBank/DDBJ whole genome shotgun (WGS) entry which is preliminary data.</text>
</comment>
<evidence type="ECO:0000256" key="1">
    <source>
        <dbReference type="ARBA" id="ARBA00022723"/>
    </source>
</evidence>
<keyword evidence="2" id="KW-0677">Repeat</keyword>
<dbReference type="InterPro" id="IPR019786">
    <property type="entry name" value="Zinc_finger_PHD-type_CS"/>
</dbReference>
<evidence type="ECO:0000313" key="11">
    <source>
        <dbReference type="Proteomes" id="UP001583172"/>
    </source>
</evidence>
<dbReference type="EMBL" id="JAZGSY010000017">
    <property type="protein sequence ID" value="KAL1843394.1"/>
    <property type="molecule type" value="Genomic_DNA"/>
</dbReference>
<feature type="compositionally biased region" description="Basic and acidic residues" evidence="7">
    <location>
        <begin position="98"/>
        <end position="118"/>
    </location>
</feature>
<dbReference type="Pfam" id="PF10513">
    <property type="entry name" value="EPL1"/>
    <property type="match status" value="1"/>
</dbReference>
<feature type="domain" description="PHD-type" evidence="8">
    <location>
        <begin position="438"/>
        <end position="488"/>
    </location>
</feature>
<feature type="coiled-coil region" evidence="6">
    <location>
        <begin position="773"/>
        <end position="816"/>
    </location>
</feature>
<feature type="compositionally biased region" description="Acidic residues" evidence="7">
    <location>
        <begin position="1265"/>
        <end position="1284"/>
    </location>
</feature>
<evidence type="ECO:0000256" key="6">
    <source>
        <dbReference type="SAM" id="Coils"/>
    </source>
</evidence>
<dbReference type="InterPro" id="IPR001965">
    <property type="entry name" value="Znf_PHD"/>
</dbReference>
<dbReference type="Pfam" id="PF13832">
    <property type="entry name" value="zf-HC5HC2H_2"/>
    <property type="match status" value="1"/>
</dbReference>
<gene>
    <name evidence="10" type="ORF">VTJ49DRAFT_1744</name>
</gene>
<proteinExistence type="predicted"/>
<dbReference type="Pfam" id="PF13831">
    <property type="entry name" value="PHD_2"/>
    <property type="match status" value="1"/>
</dbReference>
<feature type="compositionally biased region" description="Acidic residues" evidence="7">
    <location>
        <begin position="1176"/>
        <end position="1189"/>
    </location>
</feature>
<dbReference type="CDD" id="cd15492">
    <property type="entry name" value="PHD_BRPF_JADE_like"/>
    <property type="match status" value="1"/>
</dbReference>
<dbReference type="Proteomes" id="UP001583172">
    <property type="component" value="Unassembled WGS sequence"/>
</dbReference>
<evidence type="ECO:0000259" key="8">
    <source>
        <dbReference type="PROSITE" id="PS50016"/>
    </source>
</evidence>
<dbReference type="PROSITE" id="PS50016">
    <property type="entry name" value="ZF_PHD_2"/>
    <property type="match status" value="1"/>
</dbReference>
<sequence>MAPAPSTPRRTARGRPRGRPKGVGSASASRSKRSVPDGPATELPPKKRRYIPGGPGGGGRFVDEDGVEIPTSALGPSTASRPRTSAASRAHASPSAPPRRERSTRIRTAVNRDERDDMQYSSAAAVAAAVVQSEGYKPREERGWEEFHPNLDIEATFMVYTADEVDGIAKAAPPTPAVQTTPATSLPDGAGTPTKETNPGVVNGATETPSGQGKPALTPGAPGSAAAETPGRRRIGRPARESFSLYATRSLELNAQGPKVPKVLPITGQSSRERLDLKQPQYRRTNRIALFESSQARYVDKSMMNVGYQESDQFIRPERDLIKATDANMEEEVEHAGAARQDGDGPPHPAGAVGRVEYDMDEQDDMWLEKLNAQRKAADLEPITREIFEITITKIEKEWHALEKRIPKPNPKPPQTQRPRSSSAAAVNGEPLPGEEQDSKCAICDDGDCENTNAIVFCDGCDLAVHQECYGVPFIPEGQWLCRKCQLIGRGIPTCIFCPNTDGAFKQTNSSKWAHLLCAMWIPEVSLGNHTFMEPVMEVEKVPKTRWRLTCYICNQRMGACIQCSNKNCYQAFHVTCARRCRLYLKMKNSQGVLAVLDGTLPPKAFCDKHCPPDYAEENRVAEVTKEAKRFYKRTMKNRIWADSQASALQLAATHRNALTEHPPDESQITGAKVSAVLGDKKKGGQPPKNVWKLPSGAPIIPQAVYDLVESALARFTIRKRKDFVSEACKYWTLKREARRGAALLKRLQLQMETFTSMELTRRNFAAMGPSGKARLERRIEFCRGLVDELKQLKELCELIEQREALKLEMAELEADFVDTCYFPIYKEIRPILERAASLDKNVFKKGFESLFGRMDRRHYVTVLPFVRDLCKAINDGINNPPARTGQEINTEPVDASPSKSNNYNEVAARRRLGKRILKLVQPQLEAALRAEAEICRTPYEPLQKELEGMLEASVEVRQAPSASITVSGGGHDAEAGQEARCVDVADAPAEGQIIVADHSVSDEDAEGEPDDIAMDGTNQGEDNIEVSCFDQPTPKPGGGFSADNGPDNHRKETTPNPSDSSAKPSNSPPSLPGASYAQPEPAENDSRHVQANSNTDPLTPPQSNPGSTSGPSFTGATNPAPAIPIITTTTEDDAAAEAAATAAADGSADANDFLTSGGIPWYLASFDPHGTTAVEVDDEEEGEDEDEEQAGHDEREEEEEKEGGGKDPKQQSQQKLQWPNGRQALRSLSEELTDMDDEALRDLEFDVDEEMTITIPAGDGGGGEADEDEEEQEEEEEEEEAGVEAEVTAAAEDGQTKANGAGAKTKQQPTGGGGGGVRDRRAATRTSSAAASTPNGVGSRKMQVVVASGGGSPRKRTRSEVAAAAAAGQRSLRKGVRSSARKK</sequence>
<evidence type="ECO:0000313" key="10">
    <source>
        <dbReference type="EMBL" id="KAL1843394.1"/>
    </source>
</evidence>
<feature type="region of interest" description="Disordered" evidence="7">
    <location>
        <begin position="172"/>
        <end position="239"/>
    </location>
</feature>
<accession>A0ABR3VPB0</accession>
<name>A0ABR3VPB0_HUMIN</name>
<feature type="region of interest" description="Disordered" evidence="7">
    <location>
        <begin position="998"/>
        <end position="1384"/>
    </location>
</feature>
<evidence type="ECO:0000256" key="4">
    <source>
        <dbReference type="ARBA" id="ARBA00022833"/>
    </source>
</evidence>
<protein>
    <submittedName>
        <fullName evidence="10">Uncharacterized protein</fullName>
    </submittedName>
</protein>
<keyword evidence="3 5" id="KW-0863">Zinc-finger</keyword>
<dbReference type="CDD" id="cd15670">
    <property type="entry name" value="ePHD_BRPF"/>
    <property type="match status" value="1"/>
</dbReference>
<dbReference type="PROSITE" id="PS51805">
    <property type="entry name" value="EPHD"/>
    <property type="match status" value="1"/>
</dbReference>
<dbReference type="PANTHER" id="PTHR13793">
    <property type="entry name" value="PHD FINGER PROTEINS"/>
    <property type="match status" value="1"/>
</dbReference>
<dbReference type="InterPro" id="IPR034732">
    <property type="entry name" value="EPHD"/>
</dbReference>